<dbReference type="OrthoDB" id="7852619at2759"/>
<reference evidence="2 3" key="1">
    <citation type="journal article" date="2007" name="Nature">
        <title>Evolution of genes and genomes on the Drosophila phylogeny.</title>
        <authorList>
            <consortium name="Drosophila 12 Genomes Consortium"/>
            <person name="Clark A.G."/>
            <person name="Eisen M.B."/>
            <person name="Smith D.R."/>
            <person name="Bergman C.M."/>
            <person name="Oliver B."/>
            <person name="Markow T.A."/>
            <person name="Kaufman T.C."/>
            <person name="Kellis M."/>
            <person name="Gelbart W."/>
            <person name="Iyer V.N."/>
            <person name="Pollard D.A."/>
            <person name="Sackton T.B."/>
            <person name="Larracuente A.M."/>
            <person name="Singh N.D."/>
            <person name="Abad J.P."/>
            <person name="Abt D.N."/>
            <person name="Adryan B."/>
            <person name="Aguade M."/>
            <person name="Akashi H."/>
            <person name="Anderson W.W."/>
            <person name="Aquadro C.F."/>
            <person name="Ardell D.H."/>
            <person name="Arguello R."/>
            <person name="Artieri C.G."/>
            <person name="Barbash D.A."/>
            <person name="Barker D."/>
            <person name="Barsanti P."/>
            <person name="Batterham P."/>
            <person name="Batzoglou S."/>
            <person name="Begun D."/>
            <person name="Bhutkar A."/>
            <person name="Blanco E."/>
            <person name="Bosak S.A."/>
            <person name="Bradley R.K."/>
            <person name="Brand A.D."/>
            <person name="Brent M.R."/>
            <person name="Brooks A.N."/>
            <person name="Brown R.H."/>
            <person name="Butlin R.K."/>
            <person name="Caggese C."/>
            <person name="Calvi B.R."/>
            <person name="Bernardo de Carvalho A."/>
            <person name="Caspi A."/>
            <person name="Castrezana S."/>
            <person name="Celniker S.E."/>
            <person name="Chang J.L."/>
            <person name="Chapple C."/>
            <person name="Chatterji S."/>
            <person name="Chinwalla A."/>
            <person name="Civetta A."/>
            <person name="Clifton S.W."/>
            <person name="Comeron J.M."/>
            <person name="Costello J.C."/>
            <person name="Coyne J.A."/>
            <person name="Daub J."/>
            <person name="David R.G."/>
            <person name="Delcher A.L."/>
            <person name="Delehaunty K."/>
            <person name="Do C.B."/>
            <person name="Ebling H."/>
            <person name="Edwards K."/>
            <person name="Eickbush T."/>
            <person name="Evans J.D."/>
            <person name="Filipski A."/>
            <person name="Findeiss S."/>
            <person name="Freyhult E."/>
            <person name="Fulton L."/>
            <person name="Fulton R."/>
            <person name="Garcia A.C."/>
            <person name="Gardiner A."/>
            <person name="Garfield D.A."/>
            <person name="Garvin B.E."/>
            <person name="Gibson G."/>
            <person name="Gilbert D."/>
            <person name="Gnerre S."/>
            <person name="Godfrey J."/>
            <person name="Good R."/>
            <person name="Gotea V."/>
            <person name="Gravely B."/>
            <person name="Greenberg A.J."/>
            <person name="Griffiths-Jones S."/>
            <person name="Gross S."/>
            <person name="Guigo R."/>
            <person name="Gustafson E.A."/>
            <person name="Haerty W."/>
            <person name="Hahn M.W."/>
            <person name="Halligan D.L."/>
            <person name="Halpern A.L."/>
            <person name="Halter G.M."/>
            <person name="Han M.V."/>
            <person name="Heger A."/>
            <person name="Hillier L."/>
            <person name="Hinrichs A.S."/>
            <person name="Holmes I."/>
            <person name="Hoskins R.A."/>
            <person name="Hubisz M.J."/>
            <person name="Hultmark D."/>
            <person name="Huntley M.A."/>
            <person name="Jaffe D.B."/>
            <person name="Jagadeeshan S."/>
            <person name="Jeck W.R."/>
            <person name="Johnson J."/>
            <person name="Jones C.D."/>
            <person name="Jordan W.C."/>
            <person name="Karpen G.H."/>
            <person name="Kataoka E."/>
            <person name="Keightley P.D."/>
            <person name="Kheradpour P."/>
            <person name="Kirkness E.F."/>
            <person name="Koerich L.B."/>
            <person name="Kristiansen K."/>
            <person name="Kudrna D."/>
            <person name="Kulathinal R.J."/>
            <person name="Kumar S."/>
            <person name="Kwok R."/>
            <person name="Lander E."/>
            <person name="Langley C.H."/>
            <person name="Lapoint R."/>
            <person name="Lazzaro B.P."/>
            <person name="Lee S.J."/>
            <person name="Levesque L."/>
            <person name="Li R."/>
            <person name="Lin C.F."/>
            <person name="Lin M.F."/>
            <person name="Lindblad-Toh K."/>
            <person name="Llopart A."/>
            <person name="Long M."/>
            <person name="Low L."/>
            <person name="Lozovsky E."/>
            <person name="Lu J."/>
            <person name="Luo M."/>
            <person name="Machado C.A."/>
            <person name="Makalowski W."/>
            <person name="Marzo M."/>
            <person name="Matsuda M."/>
            <person name="Matzkin L."/>
            <person name="McAllister B."/>
            <person name="McBride C.S."/>
            <person name="McKernan B."/>
            <person name="McKernan K."/>
            <person name="Mendez-Lago M."/>
            <person name="Minx P."/>
            <person name="Mollenhauer M.U."/>
            <person name="Montooth K."/>
            <person name="Mount S.M."/>
            <person name="Mu X."/>
            <person name="Myers E."/>
            <person name="Negre B."/>
            <person name="Newfeld S."/>
            <person name="Nielsen R."/>
            <person name="Noor M.A."/>
            <person name="O'Grady P."/>
            <person name="Pachter L."/>
            <person name="Papaceit M."/>
            <person name="Parisi M.J."/>
            <person name="Parisi M."/>
            <person name="Parts L."/>
            <person name="Pedersen J.S."/>
            <person name="Pesole G."/>
            <person name="Phillippy A.M."/>
            <person name="Ponting C.P."/>
            <person name="Pop M."/>
            <person name="Porcelli D."/>
            <person name="Powell J.R."/>
            <person name="Prohaska S."/>
            <person name="Pruitt K."/>
            <person name="Puig M."/>
            <person name="Quesneville H."/>
            <person name="Ram K.R."/>
            <person name="Rand D."/>
            <person name="Rasmussen M.D."/>
            <person name="Reed L.K."/>
            <person name="Reenan R."/>
            <person name="Reily A."/>
            <person name="Remington K.A."/>
            <person name="Rieger T.T."/>
            <person name="Ritchie M.G."/>
            <person name="Robin C."/>
            <person name="Rogers Y.H."/>
            <person name="Rohde C."/>
            <person name="Rozas J."/>
            <person name="Rubenfield M.J."/>
            <person name="Ruiz A."/>
            <person name="Russo S."/>
            <person name="Salzberg S.L."/>
            <person name="Sanchez-Gracia A."/>
            <person name="Saranga D.J."/>
            <person name="Sato H."/>
            <person name="Schaeffer S.W."/>
            <person name="Schatz M.C."/>
            <person name="Schlenke T."/>
            <person name="Schwartz R."/>
            <person name="Segarra C."/>
            <person name="Singh R.S."/>
            <person name="Sirot L."/>
            <person name="Sirota M."/>
            <person name="Sisneros N.B."/>
            <person name="Smith C.D."/>
            <person name="Smith T.F."/>
            <person name="Spieth J."/>
            <person name="Stage D.E."/>
            <person name="Stark A."/>
            <person name="Stephan W."/>
            <person name="Strausberg R.L."/>
            <person name="Strempel S."/>
            <person name="Sturgill D."/>
            <person name="Sutton G."/>
            <person name="Sutton G.G."/>
            <person name="Tao W."/>
            <person name="Teichmann S."/>
            <person name="Tobari Y.N."/>
            <person name="Tomimura Y."/>
            <person name="Tsolas J.M."/>
            <person name="Valente V.L."/>
            <person name="Venter E."/>
            <person name="Venter J.C."/>
            <person name="Vicario S."/>
            <person name="Vieira F.G."/>
            <person name="Vilella A.J."/>
            <person name="Villasante A."/>
            <person name="Walenz B."/>
            <person name="Wang J."/>
            <person name="Wasserman M."/>
            <person name="Watts T."/>
            <person name="Wilson D."/>
            <person name="Wilson R.K."/>
            <person name="Wing R.A."/>
            <person name="Wolfner M.F."/>
            <person name="Wong A."/>
            <person name="Wong G.K."/>
            <person name="Wu C.I."/>
            <person name="Wu G."/>
            <person name="Yamamoto D."/>
            <person name="Yang H.P."/>
            <person name="Yang S.P."/>
            <person name="Yorke J.A."/>
            <person name="Yoshida K."/>
            <person name="Zdobnov E."/>
            <person name="Zhang P."/>
            <person name="Zhang Y."/>
            <person name="Zimin A.V."/>
            <person name="Baldwin J."/>
            <person name="Abdouelleil A."/>
            <person name="Abdulkadir J."/>
            <person name="Abebe A."/>
            <person name="Abera B."/>
            <person name="Abreu J."/>
            <person name="Acer S.C."/>
            <person name="Aftuck L."/>
            <person name="Alexander A."/>
            <person name="An P."/>
            <person name="Anderson E."/>
            <person name="Anderson S."/>
            <person name="Arachi H."/>
            <person name="Azer M."/>
            <person name="Bachantsang P."/>
            <person name="Barry A."/>
            <person name="Bayul T."/>
            <person name="Berlin A."/>
            <person name="Bessette D."/>
            <person name="Bloom T."/>
            <person name="Blye J."/>
            <person name="Boguslavskiy L."/>
            <person name="Bonnet C."/>
            <person name="Boukhgalter B."/>
            <person name="Bourzgui I."/>
            <person name="Brown A."/>
            <person name="Cahill P."/>
            <person name="Channer S."/>
            <person name="Cheshatsang Y."/>
            <person name="Chuda L."/>
            <person name="Citroen M."/>
            <person name="Collymore A."/>
            <person name="Cooke P."/>
            <person name="Costello M."/>
            <person name="D'Aco K."/>
            <person name="Daza R."/>
            <person name="De Haan G."/>
            <person name="DeGray S."/>
            <person name="DeMaso C."/>
            <person name="Dhargay N."/>
            <person name="Dooley K."/>
            <person name="Dooley E."/>
            <person name="Doricent M."/>
            <person name="Dorje P."/>
            <person name="Dorjee K."/>
            <person name="Dupes A."/>
            <person name="Elong R."/>
            <person name="Falk J."/>
            <person name="Farina A."/>
            <person name="Faro S."/>
            <person name="Ferguson D."/>
            <person name="Fisher S."/>
            <person name="Foley C.D."/>
            <person name="Franke A."/>
            <person name="Friedrich D."/>
            <person name="Gadbois L."/>
            <person name="Gearin G."/>
            <person name="Gearin C.R."/>
            <person name="Giannoukos G."/>
            <person name="Goode T."/>
            <person name="Graham J."/>
            <person name="Grandbois E."/>
            <person name="Grewal S."/>
            <person name="Gyaltsen K."/>
            <person name="Hafez N."/>
            <person name="Hagos B."/>
            <person name="Hall J."/>
            <person name="Henson C."/>
            <person name="Hollinger A."/>
            <person name="Honan T."/>
            <person name="Huard M.D."/>
            <person name="Hughes L."/>
            <person name="Hurhula B."/>
            <person name="Husby M.E."/>
            <person name="Kamat A."/>
            <person name="Kanga B."/>
            <person name="Kashin S."/>
            <person name="Khazanovich D."/>
            <person name="Kisner P."/>
            <person name="Lance K."/>
            <person name="Lara M."/>
            <person name="Lee W."/>
            <person name="Lennon N."/>
            <person name="Letendre F."/>
            <person name="LeVine R."/>
            <person name="Lipovsky A."/>
            <person name="Liu X."/>
            <person name="Liu J."/>
            <person name="Liu S."/>
            <person name="Lokyitsang T."/>
            <person name="Lokyitsang Y."/>
            <person name="Lubonja R."/>
            <person name="Lui A."/>
            <person name="MacDonald P."/>
            <person name="Magnisalis V."/>
            <person name="Maru K."/>
            <person name="Matthews C."/>
            <person name="McCusker W."/>
            <person name="McDonough S."/>
            <person name="Mehta T."/>
            <person name="Meldrim J."/>
            <person name="Meneus L."/>
            <person name="Mihai O."/>
            <person name="Mihalev A."/>
            <person name="Mihova T."/>
            <person name="Mittelman R."/>
            <person name="Mlenga V."/>
            <person name="Montmayeur A."/>
            <person name="Mulrain L."/>
            <person name="Navidi A."/>
            <person name="Naylor J."/>
            <person name="Negash T."/>
            <person name="Nguyen T."/>
            <person name="Nguyen N."/>
            <person name="Nicol R."/>
            <person name="Norbu C."/>
            <person name="Norbu N."/>
            <person name="Novod N."/>
            <person name="O'Neill B."/>
            <person name="Osman S."/>
            <person name="Markiewicz E."/>
            <person name="Oyono O.L."/>
            <person name="Patti C."/>
            <person name="Phunkhang P."/>
            <person name="Pierre F."/>
            <person name="Priest M."/>
            <person name="Raghuraman S."/>
            <person name="Rege F."/>
            <person name="Reyes R."/>
            <person name="Rise C."/>
            <person name="Rogov P."/>
            <person name="Ross K."/>
            <person name="Ryan E."/>
            <person name="Settipalli S."/>
            <person name="Shea T."/>
            <person name="Sherpa N."/>
            <person name="Shi L."/>
            <person name="Shih D."/>
            <person name="Sparrow T."/>
            <person name="Spaulding J."/>
            <person name="Stalker J."/>
            <person name="Stange-Thomann N."/>
            <person name="Stavropoulos S."/>
            <person name="Stone C."/>
            <person name="Strader C."/>
            <person name="Tesfaye S."/>
            <person name="Thomson T."/>
            <person name="Thoulutsang Y."/>
            <person name="Thoulutsang D."/>
            <person name="Topham K."/>
            <person name="Topping I."/>
            <person name="Tsamla T."/>
            <person name="Vassiliev H."/>
            <person name="Vo A."/>
            <person name="Wangchuk T."/>
            <person name="Wangdi T."/>
            <person name="Weiand M."/>
            <person name="Wilkinson J."/>
            <person name="Wilson A."/>
            <person name="Yadav S."/>
            <person name="Young G."/>
            <person name="Yu Q."/>
            <person name="Zembek L."/>
            <person name="Zhong D."/>
            <person name="Zimmer A."/>
            <person name="Zwirko Z."/>
            <person name="Jaffe D.B."/>
            <person name="Alvarez P."/>
            <person name="Brockman W."/>
            <person name="Butler J."/>
            <person name="Chin C."/>
            <person name="Gnerre S."/>
            <person name="Grabherr M."/>
            <person name="Kleber M."/>
            <person name="Mauceli E."/>
            <person name="MacCallum I."/>
        </authorList>
    </citation>
    <scope>NUCLEOTIDE SEQUENCE [LARGE SCALE GENOMIC DNA]</scope>
    <source>
        <strain evidence="3">Tucson 14024-0371.13</strain>
    </source>
</reference>
<keyword evidence="1" id="KW-0812">Transmembrane</keyword>
<dbReference type="FunCoup" id="B3M770">
    <property type="interactions" value="74"/>
</dbReference>
<keyword evidence="3" id="KW-1185">Reference proteome</keyword>
<dbReference type="CTD" id="7354373"/>
<dbReference type="HOGENOM" id="CLU_744466_0_0_1"/>
<dbReference type="Proteomes" id="UP000007801">
    <property type="component" value="Unassembled WGS sequence"/>
</dbReference>
<name>B3M770_DROAN</name>
<dbReference type="AlphaFoldDB" id="B3M770"/>
<proteinExistence type="predicted"/>
<accession>B3M770</accession>
<dbReference type="GeneID" id="6507568"/>
<sequence length="445" mass="51821">MSRIRFILAVVKAFRFPLFILGFLQLGKSRKANRNCCRYASTICITLILCIHKQISVMVEKENELVNTLNIEFRPLRNRLDLVSETTHSIYFFVTMIWSVMNRDQLRKLVDEAQLAYKRLRSLLGEHLAMECSWLAFIYGIVLILLIATFVAKTFYFDFPHLKGDAKTYTLSELFELIDYLVGLARHVFVLIMALHVLYHLICAGWLRSLKDLRLQRNLKWFQFQLHSLLPFQKSVNVVAGSYFKMTYTLFMFIVGLRLADFLQFCSFKAHEVVQQLKTQDDLEDEAAWDGQDISKIHCTQSRARASFLLLSWHLALWMLLIAAANCQQREYLCLIRETWRAEFDGKDMEAKKLVASKSANGLSFKKLDIIDLMFLSGISISERQPFSFCFLTDKLGKRNPAYLDLDSVAGQFKHLLNLALWASIVYFAQQMEIRHLQTHFKQEA</sequence>
<feature type="transmembrane region" description="Helical" evidence="1">
    <location>
        <begin position="6"/>
        <end position="24"/>
    </location>
</feature>
<keyword evidence="1" id="KW-0472">Membrane</keyword>
<keyword evidence="1" id="KW-1133">Transmembrane helix</keyword>
<evidence type="ECO:0000313" key="2">
    <source>
        <dbReference type="EMBL" id="EDV38731.2"/>
    </source>
</evidence>
<feature type="transmembrane region" description="Helical" evidence="1">
    <location>
        <begin position="306"/>
        <end position="325"/>
    </location>
</feature>
<feature type="transmembrane region" description="Helical" evidence="1">
    <location>
        <begin position="128"/>
        <end position="152"/>
    </location>
</feature>
<dbReference type="InParanoid" id="B3M770"/>
<feature type="transmembrane region" description="Helical" evidence="1">
    <location>
        <begin position="184"/>
        <end position="207"/>
    </location>
</feature>
<dbReference type="EMBL" id="CH902618">
    <property type="protein sequence ID" value="EDV38731.2"/>
    <property type="molecule type" value="Genomic_DNA"/>
</dbReference>
<evidence type="ECO:0000313" key="3">
    <source>
        <dbReference type="Proteomes" id="UP000007801"/>
    </source>
</evidence>
<protein>
    <recommendedName>
        <fullName evidence="4">Gustatory receptor</fullName>
    </recommendedName>
</protein>
<evidence type="ECO:0008006" key="4">
    <source>
        <dbReference type="Google" id="ProtNLM"/>
    </source>
</evidence>
<evidence type="ECO:0000256" key="1">
    <source>
        <dbReference type="SAM" id="Phobius"/>
    </source>
</evidence>
<organism evidence="2 3">
    <name type="scientific">Drosophila ananassae</name>
    <name type="common">Fruit fly</name>
    <dbReference type="NCBI Taxonomy" id="7217"/>
    <lineage>
        <taxon>Eukaryota</taxon>
        <taxon>Metazoa</taxon>
        <taxon>Ecdysozoa</taxon>
        <taxon>Arthropoda</taxon>
        <taxon>Hexapoda</taxon>
        <taxon>Insecta</taxon>
        <taxon>Pterygota</taxon>
        <taxon>Neoptera</taxon>
        <taxon>Endopterygota</taxon>
        <taxon>Diptera</taxon>
        <taxon>Brachycera</taxon>
        <taxon>Muscomorpha</taxon>
        <taxon>Ephydroidea</taxon>
        <taxon>Drosophilidae</taxon>
        <taxon>Drosophila</taxon>
        <taxon>Sophophora</taxon>
    </lineage>
</organism>
<gene>
    <name evidence="2" type="primary">Dana\GF24940</name>
    <name evidence="2" type="synonym">dana_GLEANR_9622</name>
    <name evidence="2" type="ORF">GF24940</name>
</gene>
<dbReference type="KEGG" id="dan:6507568"/>